<gene>
    <name evidence="1" type="ORF">BJ964_009593</name>
</gene>
<dbReference type="EMBL" id="JACHNC010000002">
    <property type="protein sequence ID" value="MBB4755322.1"/>
    <property type="molecule type" value="Genomic_DNA"/>
</dbReference>
<name>A0A7W7HRI1_9ACTN</name>
<sequence length="45" mass="4675">MTGNGLSEAIPPAYTEWVGSQIMTYLRRDELASVATDSSPSGGAS</sequence>
<dbReference type="Proteomes" id="UP000590511">
    <property type="component" value="Unassembled WGS sequence"/>
</dbReference>
<protein>
    <submittedName>
        <fullName evidence="1">Uncharacterized protein</fullName>
    </submittedName>
</protein>
<dbReference type="RefSeq" id="WP_188127627.1">
    <property type="nucleotide sequence ID" value="NZ_JACHNC010000002.1"/>
</dbReference>
<proteinExistence type="predicted"/>
<organism evidence="1 2">
    <name type="scientific">Actinoplanes lobatus</name>
    <dbReference type="NCBI Taxonomy" id="113568"/>
    <lineage>
        <taxon>Bacteria</taxon>
        <taxon>Bacillati</taxon>
        <taxon>Actinomycetota</taxon>
        <taxon>Actinomycetes</taxon>
        <taxon>Micromonosporales</taxon>
        <taxon>Micromonosporaceae</taxon>
        <taxon>Actinoplanes</taxon>
    </lineage>
</organism>
<dbReference type="AlphaFoldDB" id="A0A7W7HRI1"/>
<comment type="caution">
    <text evidence="1">The sequence shown here is derived from an EMBL/GenBank/DDBJ whole genome shotgun (WGS) entry which is preliminary data.</text>
</comment>
<reference evidence="1 2" key="1">
    <citation type="submission" date="2020-08" db="EMBL/GenBank/DDBJ databases">
        <title>Sequencing the genomes of 1000 actinobacteria strains.</title>
        <authorList>
            <person name="Klenk H.-P."/>
        </authorList>
    </citation>
    <scope>NUCLEOTIDE SEQUENCE [LARGE SCALE GENOMIC DNA]</scope>
    <source>
        <strain evidence="1 2">DSM 43150</strain>
    </source>
</reference>
<evidence type="ECO:0000313" key="2">
    <source>
        <dbReference type="Proteomes" id="UP000590511"/>
    </source>
</evidence>
<accession>A0A7W7HRI1</accession>
<evidence type="ECO:0000313" key="1">
    <source>
        <dbReference type="EMBL" id="MBB4755322.1"/>
    </source>
</evidence>